<dbReference type="InterPro" id="IPR002078">
    <property type="entry name" value="Sigma_54_int"/>
</dbReference>
<evidence type="ECO:0000256" key="2">
    <source>
        <dbReference type="ARBA" id="ARBA00022840"/>
    </source>
</evidence>
<dbReference type="Pfam" id="PF00158">
    <property type="entry name" value="Sigma54_activat"/>
    <property type="match status" value="1"/>
</dbReference>
<dbReference type="PANTHER" id="PTHR32071:SF117">
    <property type="entry name" value="PTS-DEPENDENT DIHYDROXYACETONE KINASE OPERON REGULATORY PROTEIN-RELATED"/>
    <property type="match status" value="1"/>
</dbReference>
<dbReference type="InterPro" id="IPR003018">
    <property type="entry name" value="GAF"/>
</dbReference>
<evidence type="ECO:0000313" key="8">
    <source>
        <dbReference type="EMBL" id="OCO84534.1"/>
    </source>
</evidence>
<dbReference type="SUPFAM" id="SSF46689">
    <property type="entry name" value="Homeodomain-like"/>
    <property type="match status" value="1"/>
</dbReference>
<dbReference type="PRINTS" id="PR01590">
    <property type="entry name" value="HTHFIS"/>
</dbReference>
<dbReference type="Pfam" id="PF25601">
    <property type="entry name" value="AAA_lid_14"/>
    <property type="match status" value="1"/>
</dbReference>
<dbReference type="NCBIfam" id="NF008485">
    <property type="entry name" value="PRK11388.1"/>
    <property type="match status" value="1"/>
</dbReference>
<dbReference type="GO" id="GO:0043565">
    <property type="term" value="F:sequence-specific DNA binding"/>
    <property type="evidence" value="ECO:0007669"/>
    <property type="project" value="InterPro"/>
</dbReference>
<evidence type="ECO:0000256" key="4">
    <source>
        <dbReference type="ARBA" id="ARBA00023125"/>
    </source>
</evidence>
<dbReference type="CDD" id="cd00130">
    <property type="entry name" value="PAS"/>
    <property type="match status" value="1"/>
</dbReference>
<dbReference type="Gene3D" id="1.10.10.60">
    <property type="entry name" value="Homeodomain-like"/>
    <property type="match status" value="1"/>
</dbReference>
<keyword evidence="6" id="KW-0804">Transcription</keyword>
<dbReference type="PROSITE" id="PS50045">
    <property type="entry name" value="SIGMA54_INTERACT_4"/>
    <property type="match status" value="1"/>
</dbReference>
<dbReference type="Gene3D" id="1.10.8.60">
    <property type="match status" value="1"/>
</dbReference>
<keyword evidence="2" id="KW-0067">ATP-binding</keyword>
<dbReference type="InterPro" id="IPR029016">
    <property type="entry name" value="GAF-like_dom_sf"/>
</dbReference>
<dbReference type="Pfam" id="PF00989">
    <property type="entry name" value="PAS"/>
    <property type="match status" value="1"/>
</dbReference>
<dbReference type="GO" id="GO:0006355">
    <property type="term" value="P:regulation of DNA-templated transcription"/>
    <property type="evidence" value="ECO:0007669"/>
    <property type="project" value="InterPro"/>
</dbReference>
<reference evidence="9" key="1">
    <citation type="submission" date="2016-04" db="EMBL/GenBank/DDBJ databases">
        <authorList>
            <person name="Osei Sekyere J."/>
            <person name="Sivertsen A."/>
            <person name="Pedersen A.T."/>
            <person name="Sundsfjord A."/>
        </authorList>
    </citation>
    <scope>NUCLEOTIDE SEQUENCE [LARGE SCALE GENOMIC DNA]</scope>
    <source>
        <strain evidence="9">945174350</strain>
    </source>
</reference>
<keyword evidence="8" id="KW-0418">Kinase</keyword>
<dbReference type="SMART" id="SM00091">
    <property type="entry name" value="PAS"/>
    <property type="match status" value="1"/>
</dbReference>
<dbReference type="GO" id="GO:0016301">
    <property type="term" value="F:kinase activity"/>
    <property type="evidence" value="ECO:0007669"/>
    <property type="project" value="UniProtKB-KW"/>
</dbReference>
<keyword evidence="1" id="KW-0547">Nucleotide-binding</keyword>
<keyword evidence="5" id="KW-0010">Activator</keyword>
<evidence type="ECO:0000256" key="5">
    <source>
        <dbReference type="ARBA" id="ARBA00023159"/>
    </source>
</evidence>
<dbReference type="EMBL" id="LJEX02000096">
    <property type="protein sequence ID" value="OCO84534.1"/>
    <property type="molecule type" value="Genomic_DNA"/>
</dbReference>
<dbReference type="Pfam" id="PF01590">
    <property type="entry name" value="GAF"/>
    <property type="match status" value="1"/>
</dbReference>
<sequence length="649" mass="72288">MDNDSRWQRLINDGELPPPLRPTQAVYASWLRCRSLMQPDVWQAPHRAQGATFESICRRKNDLLTLGQAALEDACEYMEPRRCLLMILDESGCMLWRCGDAKTWELLQPLGFAPGAYWAEGQIGTNAPALAAAEGHPVRVSGEEHVRRALHGWSFCATPVYDNSGRQRGSIALGCLLADCAAGDLSLTLAIAREIGNSLNADGLLAESNRHLNQLYGLLDGVDDGVMAWDHRGYLQYINQRAAGLLKLDEQQSQGKPLAQLLTLPALLKRAIADRQPLQHVEVTFESQRQFIAALLTLKPIFDGDRCSFIALLHPLERLRQYVSSQLGRVSHSFEQMPSASLEMRRLIRYGQQAAKGQHPILLRGEEGVGKERLSQAIHNAGERAAGPYIALNCQLLPQAQGLRELLGSDASEEEAGQLSKFELANGGTLYLEQIEYLPAEMQSALLQVLKTGVVIRLNSSRVIPVDVRVIAGSAADLPLLVQQNRFRRQLFYSLQAFEIQIPPLRQRLSDIPLLVKHHLRALELHFQCRFRVDDEVMAQLALYLWPGNDLELKGVVERAAMICHGHHIQLADLPAHLLGQPSLLESDPQPGAPLLTLTDMERQAILRAATVSRGQLTEMAQLLGIGRTTLWRKIKQHGIDIRQFKLRA</sequence>
<dbReference type="Gene3D" id="3.30.450.40">
    <property type="match status" value="1"/>
</dbReference>
<evidence type="ECO:0000256" key="3">
    <source>
        <dbReference type="ARBA" id="ARBA00023015"/>
    </source>
</evidence>
<name>A0A0J5FCC0_SERMA</name>
<dbReference type="InterPro" id="IPR058031">
    <property type="entry name" value="AAA_lid_NorR"/>
</dbReference>
<evidence type="ECO:0000259" key="7">
    <source>
        <dbReference type="PROSITE" id="PS50045"/>
    </source>
</evidence>
<feature type="domain" description="Sigma-54 factor interaction" evidence="7">
    <location>
        <begin position="337"/>
        <end position="562"/>
    </location>
</feature>
<dbReference type="InterPro" id="IPR035965">
    <property type="entry name" value="PAS-like_dom_sf"/>
</dbReference>
<evidence type="ECO:0000256" key="6">
    <source>
        <dbReference type="ARBA" id="ARBA00023163"/>
    </source>
</evidence>
<dbReference type="CDD" id="cd00009">
    <property type="entry name" value="AAA"/>
    <property type="match status" value="1"/>
</dbReference>
<dbReference type="PANTHER" id="PTHR32071">
    <property type="entry name" value="TRANSCRIPTIONAL REGULATORY PROTEIN"/>
    <property type="match status" value="1"/>
</dbReference>
<dbReference type="InterPro" id="IPR002197">
    <property type="entry name" value="HTH_Fis"/>
</dbReference>
<keyword evidence="4" id="KW-0238">DNA-binding</keyword>
<evidence type="ECO:0000313" key="9">
    <source>
        <dbReference type="Proteomes" id="UP000050489"/>
    </source>
</evidence>
<dbReference type="GO" id="GO:0005524">
    <property type="term" value="F:ATP binding"/>
    <property type="evidence" value="ECO:0007669"/>
    <property type="project" value="UniProtKB-KW"/>
</dbReference>
<organism evidence="8 9">
    <name type="scientific">Serratia marcescens</name>
    <dbReference type="NCBI Taxonomy" id="615"/>
    <lineage>
        <taxon>Bacteria</taxon>
        <taxon>Pseudomonadati</taxon>
        <taxon>Pseudomonadota</taxon>
        <taxon>Gammaproteobacteria</taxon>
        <taxon>Enterobacterales</taxon>
        <taxon>Yersiniaceae</taxon>
        <taxon>Serratia</taxon>
    </lineage>
</organism>
<dbReference type="Gene3D" id="3.40.50.300">
    <property type="entry name" value="P-loop containing nucleotide triphosphate hydrolases"/>
    <property type="match status" value="1"/>
</dbReference>
<dbReference type="InterPro" id="IPR013767">
    <property type="entry name" value="PAS_fold"/>
</dbReference>
<dbReference type="SUPFAM" id="SSF55785">
    <property type="entry name" value="PYP-like sensor domain (PAS domain)"/>
    <property type="match status" value="1"/>
</dbReference>
<accession>A0A0J5FCC0</accession>
<dbReference type="InterPro" id="IPR027417">
    <property type="entry name" value="P-loop_NTPase"/>
</dbReference>
<dbReference type="InterPro" id="IPR000014">
    <property type="entry name" value="PAS"/>
</dbReference>
<evidence type="ECO:0000256" key="1">
    <source>
        <dbReference type="ARBA" id="ARBA00022741"/>
    </source>
</evidence>
<dbReference type="RefSeq" id="WP_038879474.1">
    <property type="nucleotide sequence ID" value="NZ_CABMHU010000152.1"/>
</dbReference>
<dbReference type="AlphaFoldDB" id="A0A0J5FCC0"/>
<gene>
    <name evidence="8" type="ORF">AN695_0216495</name>
</gene>
<keyword evidence="3" id="KW-0805">Transcription regulation</keyword>
<dbReference type="SUPFAM" id="SSF52540">
    <property type="entry name" value="P-loop containing nucleoside triphosphate hydrolases"/>
    <property type="match status" value="1"/>
</dbReference>
<protein>
    <submittedName>
        <fullName evidence="8">PTS-dependent dihydroxyacetone kinase operon transcriptional regulator DhaR</fullName>
    </submittedName>
</protein>
<keyword evidence="8" id="KW-0808">Transferase</keyword>
<dbReference type="Proteomes" id="UP000050489">
    <property type="component" value="Unassembled WGS sequence"/>
</dbReference>
<dbReference type="InterPro" id="IPR025662">
    <property type="entry name" value="Sigma_54_int_dom_ATP-bd_1"/>
</dbReference>
<dbReference type="PROSITE" id="PS00675">
    <property type="entry name" value="SIGMA54_INTERACT_1"/>
    <property type="match status" value="1"/>
</dbReference>
<comment type="caution">
    <text evidence="8">The sequence shown here is derived from an EMBL/GenBank/DDBJ whole genome shotgun (WGS) entry which is preliminary data.</text>
</comment>
<proteinExistence type="predicted"/>
<dbReference type="InterPro" id="IPR009057">
    <property type="entry name" value="Homeodomain-like_sf"/>
</dbReference>
<dbReference type="Gene3D" id="3.30.450.20">
    <property type="entry name" value="PAS domain"/>
    <property type="match status" value="1"/>
</dbReference>
<dbReference type="Pfam" id="PF02954">
    <property type="entry name" value="HTH_8"/>
    <property type="match status" value="1"/>
</dbReference>